<evidence type="ECO:0000259" key="5">
    <source>
        <dbReference type="Pfam" id="PF25789"/>
    </source>
</evidence>
<dbReference type="Pfam" id="PF04112">
    <property type="entry name" value="Mak10"/>
    <property type="match status" value="1"/>
</dbReference>
<evidence type="ECO:0000256" key="1">
    <source>
        <dbReference type="ARBA" id="ARBA00004496"/>
    </source>
</evidence>
<protein>
    <submittedName>
        <fullName evidence="6">Mak10-domain-containing protein</fullName>
    </submittedName>
</protein>
<comment type="subcellular location">
    <subcellularLocation>
        <location evidence="1">Cytoplasm</location>
    </subcellularLocation>
</comment>
<dbReference type="EMBL" id="KV429034">
    <property type="protein sequence ID" value="KZT74069.1"/>
    <property type="molecule type" value="Genomic_DNA"/>
</dbReference>
<dbReference type="InterPro" id="IPR057983">
    <property type="entry name" value="NAA35-like_N"/>
</dbReference>
<dbReference type="Pfam" id="PF25789">
    <property type="entry name" value="TPR_NAA35"/>
    <property type="match status" value="1"/>
</dbReference>
<dbReference type="STRING" id="1314783.A0A165TWU2"/>
<dbReference type="InterPro" id="IPR057982">
    <property type="entry name" value="TPR_NAA35"/>
</dbReference>
<evidence type="ECO:0000256" key="3">
    <source>
        <dbReference type="ARBA" id="ARBA00022490"/>
    </source>
</evidence>
<dbReference type="InterPro" id="IPR007244">
    <property type="entry name" value="Naa35_N"/>
</dbReference>
<accession>A0A165TWU2</accession>
<feature type="domain" description="NAA35-like TPR repeats" evidence="5">
    <location>
        <begin position="345"/>
        <end position="515"/>
    </location>
</feature>
<gene>
    <name evidence="6" type="ORF">DAEQUDRAFT_682858</name>
</gene>
<reference evidence="6 7" key="1">
    <citation type="journal article" date="2016" name="Mol. Biol. Evol.">
        <title>Comparative Genomics of Early-Diverging Mushroom-Forming Fungi Provides Insights into the Origins of Lignocellulose Decay Capabilities.</title>
        <authorList>
            <person name="Nagy L.G."/>
            <person name="Riley R."/>
            <person name="Tritt A."/>
            <person name="Adam C."/>
            <person name="Daum C."/>
            <person name="Floudas D."/>
            <person name="Sun H."/>
            <person name="Yadav J.S."/>
            <person name="Pangilinan J."/>
            <person name="Larsson K.H."/>
            <person name="Matsuura K."/>
            <person name="Barry K."/>
            <person name="Labutti K."/>
            <person name="Kuo R."/>
            <person name="Ohm R.A."/>
            <person name="Bhattacharya S.S."/>
            <person name="Shirouzu T."/>
            <person name="Yoshinaga Y."/>
            <person name="Martin F.M."/>
            <person name="Grigoriev I.V."/>
            <person name="Hibbett D.S."/>
        </authorList>
    </citation>
    <scope>NUCLEOTIDE SEQUENCE [LARGE SCALE GENOMIC DNA]</scope>
    <source>
        <strain evidence="6 7">L-15889</strain>
    </source>
</reference>
<dbReference type="Proteomes" id="UP000076727">
    <property type="component" value="Unassembled WGS sequence"/>
</dbReference>
<keyword evidence="3" id="KW-0963">Cytoplasm</keyword>
<evidence type="ECO:0000313" key="7">
    <source>
        <dbReference type="Proteomes" id="UP000076727"/>
    </source>
</evidence>
<dbReference type="GO" id="GO:0031417">
    <property type="term" value="C:NatC complex"/>
    <property type="evidence" value="ECO:0007669"/>
    <property type="project" value="InterPro"/>
</dbReference>
<evidence type="ECO:0000313" key="6">
    <source>
        <dbReference type="EMBL" id="KZT74069.1"/>
    </source>
</evidence>
<dbReference type="OrthoDB" id="269405at2759"/>
<proteinExistence type="inferred from homology"/>
<dbReference type="AlphaFoldDB" id="A0A165TWU2"/>
<dbReference type="PANTHER" id="PTHR21373">
    <property type="entry name" value="GLUCOSE REPRESSIBLE PROTEIN MAK10"/>
    <property type="match status" value="1"/>
</dbReference>
<name>A0A165TWU2_9APHY</name>
<organism evidence="6 7">
    <name type="scientific">Daedalea quercina L-15889</name>
    <dbReference type="NCBI Taxonomy" id="1314783"/>
    <lineage>
        <taxon>Eukaryota</taxon>
        <taxon>Fungi</taxon>
        <taxon>Dikarya</taxon>
        <taxon>Basidiomycota</taxon>
        <taxon>Agaricomycotina</taxon>
        <taxon>Agaricomycetes</taxon>
        <taxon>Polyporales</taxon>
        <taxon>Fomitopsis</taxon>
    </lineage>
</organism>
<comment type="similarity">
    <text evidence="2">Belongs to the MAK10 family.</text>
</comment>
<dbReference type="PANTHER" id="PTHR21373:SF0">
    <property type="entry name" value="N-ALPHA-ACETYLTRANSFERASE 35, NATC AUXILIARY SUBUNIT"/>
    <property type="match status" value="1"/>
</dbReference>
<feature type="domain" description="NAA35-like N-terminal" evidence="4">
    <location>
        <begin position="35"/>
        <end position="195"/>
    </location>
</feature>
<sequence>MYAMDVDTGLDLPGGDGFEDVTQVFAEAAKDMDPEALLMTETFSLLDAMSAFEIGEPRMDSGMITAPEQRPPFDPLTPLLPQEICWILDRAFACEMEWHTGLSLTQTVYTVLYVHYLDDLNPDFVGYQQNSASADPRRPQELLTIVLRANVMALVKSCDLAWREMSKGKVYDIEDWIGEKSEVSLLEGISADFVLKKLDDALTWLQHSRLPDADVQYLYDRLLLRKTIMQLLKLTLPLSTRELRRLTEDARTLLHRIRSQSIPTPGPESPAILALDSYVSRRIACFMPVRIISLPPQDQAWDALSRLLDGWEELALLLDTPCISTWEIAGCLRIWSPEKNLHPAYLRSLTQSIVYDRGIVIGKFPSMWLVDRFFQESVGCSYDTVLLKICIRNDSSAMWLKKEIENRIRKYVMADLRANSHNPPRRRRYLMKAALQWHEIYDLFLQLAPYCEPVGRDALALVELLPSLATMRRLTAAREIILSGFQQDLHATEEVPIAYWYLARILDVHLECIDQVLSFTTQTHEEMKIQLGLLTALQSMSTAMCVITSKQCTLPYKRTSLNFVRRYKWAFRPEYDDLAPALPLPDLRQFAPEVEQVLLEEHYSAAQSIVLASNILEKLDGSQGFASIWANDRQAFVQNLARVCRQLEALPATSADVAAFDARRLKWVDRTHPWFPDLVV</sequence>
<evidence type="ECO:0000259" key="4">
    <source>
        <dbReference type="Pfam" id="PF04112"/>
    </source>
</evidence>
<evidence type="ECO:0000256" key="2">
    <source>
        <dbReference type="ARBA" id="ARBA00006289"/>
    </source>
</evidence>
<keyword evidence="7" id="KW-1185">Reference proteome</keyword>